<evidence type="ECO:0000313" key="2">
    <source>
        <dbReference type="EMBL" id="ELY41684.1"/>
    </source>
</evidence>
<dbReference type="GeneID" id="31807793"/>
<evidence type="ECO:0000256" key="1">
    <source>
        <dbReference type="SAM" id="MobiDB-lite"/>
    </source>
</evidence>
<sequence>MTPSKIDSPEDVSEEVTTALEGSSDSQLREIIHYAQQLLRDHPPLTDAIEAREGEELVRMEDHGAYTVVIVERPDETGEARGPFAYRVKWEPDIDDGDGQYKWHYLGKVHGDTGGRLR</sequence>
<dbReference type="AlphaFoldDB" id="L9VWX6"/>
<proteinExistence type="predicted"/>
<comment type="caution">
    <text evidence="2">The sequence shown here is derived from an EMBL/GenBank/DDBJ whole genome shotgun (WGS) entry which is preliminary data.</text>
</comment>
<accession>L9VWX6</accession>
<keyword evidence="3" id="KW-1185">Reference proteome</keyword>
<name>L9VWX6_HALJB</name>
<dbReference type="Proteomes" id="UP000011645">
    <property type="component" value="Unassembled WGS sequence"/>
</dbReference>
<feature type="region of interest" description="Disordered" evidence="1">
    <location>
        <begin position="1"/>
        <end position="25"/>
    </location>
</feature>
<dbReference type="OrthoDB" id="321815at2157"/>
<dbReference type="PATRIC" id="fig|795797.19.peg.40"/>
<gene>
    <name evidence="2" type="ORF">C497_00305</name>
</gene>
<dbReference type="EMBL" id="AOHV01000002">
    <property type="protein sequence ID" value="ELY41684.1"/>
    <property type="molecule type" value="Genomic_DNA"/>
</dbReference>
<reference evidence="2 3" key="1">
    <citation type="journal article" date="2014" name="PLoS Genet.">
        <title>Phylogenetically driven sequencing of extremely halophilic archaea reveals strategies for static and dynamic osmo-response.</title>
        <authorList>
            <person name="Becker E.A."/>
            <person name="Seitzer P.M."/>
            <person name="Tritt A."/>
            <person name="Larsen D."/>
            <person name="Krusor M."/>
            <person name="Yao A.I."/>
            <person name="Wu D."/>
            <person name="Madern D."/>
            <person name="Eisen J.A."/>
            <person name="Darling A.E."/>
            <person name="Facciotti M.T."/>
        </authorList>
    </citation>
    <scope>NUCLEOTIDE SEQUENCE [LARGE SCALE GENOMIC DNA]</scope>
    <source>
        <strain evidence="3">DSM 18796 / CECT 7217 / JCM 14584 / KCTC 4019 / B3</strain>
    </source>
</reference>
<dbReference type="RefSeq" id="WP_008413622.1">
    <property type="nucleotide sequence ID" value="NC_014299.1"/>
</dbReference>
<protein>
    <submittedName>
        <fullName evidence="2">Uncharacterized protein</fullName>
    </submittedName>
</protein>
<organism evidence="2 3">
    <name type="scientific">Halalkalicoccus jeotgali (strain DSM 18796 / CECT 7217 / JCM 14584 / KCTC 4019 / B3)</name>
    <dbReference type="NCBI Taxonomy" id="795797"/>
    <lineage>
        <taxon>Archaea</taxon>
        <taxon>Methanobacteriati</taxon>
        <taxon>Methanobacteriota</taxon>
        <taxon>Stenosarchaea group</taxon>
        <taxon>Halobacteria</taxon>
        <taxon>Halobacteriales</taxon>
        <taxon>Halococcaceae</taxon>
        <taxon>Halalkalicoccus</taxon>
    </lineage>
</organism>
<evidence type="ECO:0000313" key="3">
    <source>
        <dbReference type="Proteomes" id="UP000011645"/>
    </source>
</evidence>